<comment type="caution">
    <text evidence="1">The sequence shown here is derived from an EMBL/GenBank/DDBJ whole genome shotgun (WGS) entry which is preliminary data.</text>
</comment>
<gene>
    <name evidence="1" type="ORF">GCM10025883_04930</name>
</gene>
<dbReference type="Proteomes" id="UP001157126">
    <property type="component" value="Unassembled WGS sequence"/>
</dbReference>
<sequence>MPPQSVDRTPPYNGESHTSARLGLENYGAFFGGPAVHAATFLAGIEQDLTGHPPTRIDEPHEPAFPLDPVGMATTGAHLTGMGELATLATLTAFDLWAECWRQGAVLTGPDRH</sequence>
<evidence type="ECO:0000313" key="2">
    <source>
        <dbReference type="Proteomes" id="UP001157126"/>
    </source>
</evidence>
<name>A0ABQ6IP18_9MICO</name>
<proteinExistence type="predicted"/>
<dbReference type="RefSeq" id="WP_284302525.1">
    <property type="nucleotide sequence ID" value="NZ_BSUO01000001.1"/>
</dbReference>
<keyword evidence="2" id="KW-1185">Reference proteome</keyword>
<accession>A0ABQ6IP18</accession>
<protein>
    <submittedName>
        <fullName evidence="1">Uncharacterized protein</fullName>
    </submittedName>
</protein>
<evidence type="ECO:0000313" key="1">
    <source>
        <dbReference type="EMBL" id="GMA38448.1"/>
    </source>
</evidence>
<reference evidence="2" key="1">
    <citation type="journal article" date="2019" name="Int. J. Syst. Evol. Microbiol.">
        <title>The Global Catalogue of Microorganisms (GCM) 10K type strain sequencing project: providing services to taxonomists for standard genome sequencing and annotation.</title>
        <authorList>
            <consortium name="The Broad Institute Genomics Platform"/>
            <consortium name="The Broad Institute Genome Sequencing Center for Infectious Disease"/>
            <person name="Wu L."/>
            <person name="Ma J."/>
        </authorList>
    </citation>
    <scope>NUCLEOTIDE SEQUENCE [LARGE SCALE GENOMIC DNA]</scope>
    <source>
        <strain evidence="2">NBRC 113072</strain>
    </source>
</reference>
<dbReference type="EMBL" id="BSUO01000001">
    <property type="protein sequence ID" value="GMA38448.1"/>
    <property type="molecule type" value="Genomic_DNA"/>
</dbReference>
<organism evidence="1 2">
    <name type="scientific">Mobilicoccus caccae</name>
    <dbReference type="NCBI Taxonomy" id="1859295"/>
    <lineage>
        <taxon>Bacteria</taxon>
        <taxon>Bacillati</taxon>
        <taxon>Actinomycetota</taxon>
        <taxon>Actinomycetes</taxon>
        <taxon>Micrococcales</taxon>
        <taxon>Dermatophilaceae</taxon>
        <taxon>Mobilicoccus</taxon>
    </lineage>
</organism>